<evidence type="ECO:0000313" key="14">
    <source>
        <dbReference type="EMBL" id="CAH8363965.1"/>
    </source>
</evidence>
<evidence type="ECO:0000256" key="1">
    <source>
        <dbReference type="ARBA" id="ARBA00000900"/>
    </source>
</evidence>
<evidence type="ECO:0000256" key="10">
    <source>
        <dbReference type="ARBA" id="ARBA00022989"/>
    </source>
</evidence>
<gene>
    <name evidence="14" type="ORF">ERUC_LOCUS29721</name>
</gene>
<evidence type="ECO:0000256" key="4">
    <source>
        <dbReference type="ARBA" id="ARBA00022679"/>
    </source>
</evidence>
<proteinExistence type="predicted"/>
<evidence type="ECO:0000256" key="11">
    <source>
        <dbReference type="ARBA" id="ARBA00023136"/>
    </source>
</evidence>
<sequence>MEPDQDYSLFFETETHHATYGATRMLTINIHRFNTNEDNISIPLEFATTNVGSLTDSTFTVLQYTLICQNISTYSSLRIAEKTSTYVSEMVSSLNNYEQTNVHIILHLTHFNPPSLYMMEIQTAASVVESDVTIQTTKDEYEECTICMDIISEGQNMNSLQCGQIYHHECITNWVKINDSCPLCRETIF</sequence>
<accession>A0ABC8KXN7</accession>
<evidence type="ECO:0000256" key="5">
    <source>
        <dbReference type="ARBA" id="ARBA00022692"/>
    </source>
</evidence>
<organism evidence="14 15">
    <name type="scientific">Eruca vesicaria subsp. sativa</name>
    <name type="common">Garden rocket</name>
    <name type="synonym">Eruca sativa</name>
    <dbReference type="NCBI Taxonomy" id="29727"/>
    <lineage>
        <taxon>Eukaryota</taxon>
        <taxon>Viridiplantae</taxon>
        <taxon>Streptophyta</taxon>
        <taxon>Embryophyta</taxon>
        <taxon>Tracheophyta</taxon>
        <taxon>Spermatophyta</taxon>
        <taxon>Magnoliopsida</taxon>
        <taxon>eudicotyledons</taxon>
        <taxon>Gunneridae</taxon>
        <taxon>Pentapetalae</taxon>
        <taxon>rosids</taxon>
        <taxon>malvids</taxon>
        <taxon>Brassicales</taxon>
        <taxon>Brassicaceae</taxon>
        <taxon>Brassiceae</taxon>
        <taxon>Eruca</taxon>
    </lineage>
</organism>
<dbReference type="EC" id="2.3.2.27" evidence="3"/>
<evidence type="ECO:0000256" key="12">
    <source>
        <dbReference type="PROSITE-ProRule" id="PRU00175"/>
    </source>
</evidence>
<keyword evidence="10" id="KW-1133">Transmembrane helix</keyword>
<keyword evidence="9" id="KW-0862">Zinc</keyword>
<evidence type="ECO:0000256" key="9">
    <source>
        <dbReference type="ARBA" id="ARBA00022833"/>
    </source>
</evidence>
<dbReference type="PANTHER" id="PTHR45977:SF4">
    <property type="entry name" value="RING-TYPE DOMAIN-CONTAINING PROTEIN"/>
    <property type="match status" value="1"/>
</dbReference>
<name>A0ABC8KXN7_ERUVS</name>
<dbReference type="EMBL" id="CAKOAT010375154">
    <property type="protein sequence ID" value="CAH8363965.1"/>
    <property type="molecule type" value="Genomic_DNA"/>
</dbReference>
<evidence type="ECO:0000256" key="3">
    <source>
        <dbReference type="ARBA" id="ARBA00012483"/>
    </source>
</evidence>
<evidence type="ECO:0000256" key="6">
    <source>
        <dbReference type="ARBA" id="ARBA00022723"/>
    </source>
</evidence>
<dbReference type="InterPro" id="IPR013083">
    <property type="entry name" value="Znf_RING/FYVE/PHD"/>
</dbReference>
<comment type="subcellular location">
    <subcellularLocation>
        <location evidence="2">Membrane</location>
        <topology evidence="2">Multi-pass membrane protein</topology>
    </subcellularLocation>
</comment>
<evidence type="ECO:0000313" key="15">
    <source>
        <dbReference type="Proteomes" id="UP001642260"/>
    </source>
</evidence>
<dbReference type="GO" id="GO:0061630">
    <property type="term" value="F:ubiquitin protein ligase activity"/>
    <property type="evidence" value="ECO:0007669"/>
    <property type="project" value="UniProtKB-EC"/>
</dbReference>
<evidence type="ECO:0000256" key="7">
    <source>
        <dbReference type="ARBA" id="ARBA00022771"/>
    </source>
</evidence>
<keyword evidence="15" id="KW-1185">Reference proteome</keyword>
<dbReference type="SUPFAM" id="SSF57850">
    <property type="entry name" value="RING/U-box"/>
    <property type="match status" value="1"/>
</dbReference>
<comment type="caution">
    <text evidence="14">The sequence shown here is derived from an EMBL/GenBank/DDBJ whole genome shotgun (WGS) entry which is preliminary data.</text>
</comment>
<dbReference type="PANTHER" id="PTHR45977">
    <property type="entry name" value="TARGET OF ERK KINASE MPK-1"/>
    <property type="match status" value="1"/>
</dbReference>
<evidence type="ECO:0000256" key="2">
    <source>
        <dbReference type="ARBA" id="ARBA00004141"/>
    </source>
</evidence>
<dbReference type="InterPro" id="IPR001841">
    <property type="entry name" value="Znf_RING"/>
</dbReference>
<keyword evidence="5" id="KW-0812">Transmembrane</keyword>
<dbReference type="SMART" id="SM00184">
    <property type="entry name" value="RING"/>
    <property type="match status" value="1"/>
</dbReference>
<evidence type="ECO:0000259" key="13">
    <source>
        <dbReference type="PROSITE" id="PS50089"/>
    </source>
</evidence>
<keyword evidence="7 12" id="KW-0863">Zinc-finger</keyword>
<reference evidence="14 15" key="1">
    <citation type="submission" date="2022-03" db="EMBL/GenBank/DDBJ databases">
        <authorList>
            <person name="Macdonald S."/>
            <person name="Ahmed S."/>
            <person name="Newling K."/>
        </authorList>
    </citation>
    <scope>NUCLEOTIDE SEQUENCE [LARGE SCALE GENOMIC DNA]</scope>
</reference>
<comment type="catalytic activity">
    <reaction evidence="1">
        <text>S-ubiquitinyl-[E2 ubiquitin-conjugating enzyme]-L-cysteine + [acceptor protein]-L-lysine = [E2 ubiquitin-conjugating enzyme]-L-cysteine + N(6)-ubiquitinyl-[acceptor protein]-L-lysine.</text>
        <dbReference type="EC" id="2.3.2.27"/>
    </reaction>
</comment>
<dbReference type="GO" id="GO:0016020">
    <property type="term" value="C:membrane"/>
    <property type="evidence" value="ECO:0007669"/>
    <property type="project" value="UniProtKB-SubCell"/>
</dbReference>
<dbReference type="Gene3D" id="3.30.40.10">
    <property type="entry name" value="Zinc/RING finger domain, C3HC4 (zinc finger)"/>
    <property type="match status" value="1"/>
</dbReference>
<keyword evidence="4" id="KW-0808">Transferase</keyword>
<keyword evidence="11" id="KW-0472">Membrane</keyword>
<evidence type="ECO:0000256" key="8">
    <source>
        <dbReference type="ARBA" id="ARBA00022786"/>
    </source>
</evidence>
<dbReference type="PROSITE" id="PS50089">
    <property type="entry name" value="ZF_RING_2"/>
    <property type="match status" value="1"/>
</dbReference>
<dbReference type="AlphaFoldDB" id="A0ABC8KXN7"/>
<protein>
    <recommendedName>
        <fullName evidence="3">RING-type E3 ubiquitin transferase</fullName>
        <ecNumber evidence="3">2.3.2.27</ecNumber>
    </recommendedName>
</protein>
<keyword evidence="6" id="KW-0479">Metal-binding</keyword>
<keyword evidence="8" id="KW-0833">Ubl conjugation pathway</keyword>
<dbReference type="Pfam" id="PF13639">
    <property type="entry name" value="zf-RING_2"/>
    <property type="match status" value="1"/>
</dbReference>
<dbReference type="GO" id="GO:0008270">
    <property type="term" value="F:zinc ion binding"/>
    <property type="evidence" value="ECO:0007669"/>
    <property type="project" value="UniProtKB-KW"/>
</dbReference>
<dbReference type="Proteomes" id="UP001642260">
    <property type="component" value="Unassembled WGS sequence"/>
</dbReference>
<feature type="domain" description="RING-type" evidence="13">
    <location>
        <begin position="144"/>
        <end position="185"/>
    </location>
</feature>